<sequence length="87" mass="10689">MFLVYNLNIITYRHDSFLFNYHATIINQLFNYHFSRFTPNRYTPKVLKTECFQESISLFCRNTLLFYKKDIRFFPQNARIRAIYTSI</sequence>
<dbReference type="Proteomes" id="UP000437446">
    <property type="component" value="Unassembled WGS sequence"/>
</dbReference>
<evidence type="ECO:0000313" key="2">
    <source>
        <dbReference type="Proteomes" id="UP000437446"/>
    </source>
</evidence>
<name>A0A7K1HIV0_9BACT</name>
<evidence type="ECO:0000313" key="1">
    <source>
        <dbReference type="EMBL" id="MTU31070.1"/>
    </source>
</evidence>
<reference evidence="1 2" key="1">
    <citation type="journal article" date="2019" name="Nat. Med.">
        <title>A library of human gut bacterial isolates paired with longitudinal multiomics data enables mechanistic microbiome research.</title>
        <authorList>
            <person name="Poyet M."/>
            <person name="Groussin M."/>
            <person name="Gibbons S.M."/>
            <person name="Avila-Pacheco J."/>
            <person name="Jiang X."/>
            <person name="Kearney S.M."/>
            <person name="Perrotta A.R."/>
            <person name="Berdy B."/>
            <person name="Zhao S."/>
            <person name="Lieberman T.D."/>
            <person name="Swanson P.K."/>
            <person name="Smith M."/>
            <person name="Roesemann S."/>
            <person name="Alexander J.E."/>
            <person name="Rich S.A."/>
            <person name="Livny J."/>
            <person name="Vlamakis H."/>
            <person name="Clish C."/>
            <person name="Bullock K."/>
            <person name="Deik A."/>
            <person name="Scott J."/>
            <person name="Pierce K.A."/>
            <person name="Xavier R.J."/>
            <person name="Alm E.J."/>
        </authorList>
    </citation>
    <scope>NUCLEOTIDE SEQUENCE [LARGE SCALE GENOMIC DNA]</scope>
    <source>
        <strain evidence="1 2">BIOML-A25</strain>
    </source>
</reference>
<comment type="caution">
    <text evidence="1">The sequence shown here is derived from an EMBL/GenBank/DDBJ whole genome shotgun (WGS) entry which is preliminary data.</text>
</comment>
<organism evidence="1 2">
    <name type="scientific">Parabacteroides merdae</name>
    <dbReference type="NCBI Taxonomy" id="46503"/>
    <lineage>
        <taxon>Bacteria</taxon>
        <taxon>Pseudomonadati</taxon>
        <taxon>Bacteroidota</taxon>
        <taxon>Bacteroidia</taxon>
        <taxon>Bacteroidales</taxon>
        <taxon>Tannerellaceae</taxon>
        <taxon>Parabacteroides</taxon>
    </lineage>
</organism>
<gene>
    <name evidence="1" type="ORF">GMD66_18060</name>
</gene>
<dbReference type="EMBL" id="WNCR01000017">
    <property type="protein sequence ID" value="MTU31070.1"/>
    <property type="molecule type" value="Genomic_DNA"/>
</dbReference>
<dbReference type="AlphaFoldDB" id="A0A7K1HIV0"/>
<protein>
    <submittedName>
        <fullName evidence="1">Uncharacterized protein</fullName>
    </submittedName>
</protein>
<proteinExistence type="predicted"/>
<accession>A0A7K1HIV0</accession>